<proteinExistence type="predicted"/>
<name>A0A2N0QGR8_9GLOM</name>
<protein>
    <recommendedName>
        <fullName evidence="1">Argininosuccinate lyase C-terminal domain-containing protein</fullName>
    </recommendedName>
</protein>
<feature type="domain" description="Argininosuccinate lyase C-terminal" evidence="1">
    <location>
        <begin position="33"/>
        <end position="110"/>
    </location>
</feature>
<dbReference type="Gene3D" id="1.10.40.30">
    <property type="entry name" value="Fumarase/aspartase (C-terminal domain)"/>
    <property type="match status" value="1"/>
</dbReference>
<dbReference type="InterPro" id="IPR008948">
    <property type="entry name" value="L-Aspartase-like"/>
</dbReference>
<dbReference type="VEuPathDB" id="FungiDB:RhiirA1_486964"/>
<reference evidence="2 3" key="2">
    <citation type="submission" date="2017-10" db="EMBL/GenBank/DDBJ databases">
        <title>Genome analyses suggest a sexual origin of heterokaryosis in a supposedly ancient asexual fungus.</title>
        <authorList>
            <person name="Corradi N."/>
            <person name="Sedzielewska K."/>
            <person name="Noel J."/>
            <person name="Charron P."/>
            <person name="Farinelli L."/>
            <person name="Marton T."/>
            <person name="Kruger M."/>
            <person name="Pelin A."/>
            <person name="Brachmann A."/>
            <person name="Corradi N."/>
        </authorList>
    </citation>
    <scope>NUCLEOTIDE SEQUENCE [LARGE SCALE GENOMIC DNA]</scope>
    <source>
        <strain evidence="2 3">A1</strain>
    </source>
</reference>
<organism evidence="2 3">
    <name type="scientific">Rhizophagus irregularis</name>
    <dbReference type="NCBI Taxonomy" id="588596"/>
    <lineage>
        <taxon>Eukaryota</taxon>
        <taxon>Fungi</taxon>
        <taxon>Fungi incertae sedis</taxon>
        <taxon>Mucoromycota</taxon>
        <taxon>Glomeromycotina</taxon>
        <taxon>Glomeromycetes</taxon>
        <taxon>Glomerales</taxon>
        <taxon>Glomeraceae</taxon>
        <taxon>Rhizophagus</taxon>
    </lineage>
</organism>
<dbReference type="SUPFAM" id="SSF48557">
    <property type="entry name" value="L-aspartase-like"/>
    <property type="match status" value="1"/>
</dbReference>
<comment type="caution">
    <text evidence="2">The sequence shown here is derived from an EMBL/GenBank/DDBJ whole genome shotgun (WGS) entry which is preliminary data.</text>
</comment>
<dbReference type="AlphaFoldDB" id="A0A2N0QGR8"/>
<feature type="non-terminal residue" evidence="2">
    <location>
        <position position="147"/>
    </location>
</feature>
<dbReference type="Pfam" id="PF14698">
    <property type="entry name" value="ASL_C2"/>
    <property type="match status" value="1"/>
</dbReference>
<evidence type="ECO:0000313" key="3">
    <source>
        <dbReference type="Proteomes" id="UP000232688"/>
    </source>
</evidence>
<accession>A0A2N0QGR8</accession>
<dbReference type="Proteomes" id="UP000232688">
    <property type="component" value="Unassembled WGS sequence"/>
</dbReference>
<evidence type="ECO:0000259" key="1">
    <source>
        <dbReference type="Pfam" id="PF14698"/>
    </source>
</evidence>
<gene>
    <name evidence="2" type="ORF">RhiirA1_486964</name>
</gene>
<sequence length="147" mass="16924">MERLRGIYKLFGSLVVTMEVNKEKLRKRAENSFANVTELADTLVRSEKISFRQSHRIVSSCVRALLDAKEESLDRLTWELANEKSKEILGKPLTIPKDTFYQALKPEYFIHIRSIYGGPAPDTMRNSLLQANAVTPLLENWIKDKEN</sequence>
<dbReference type="Gene3D" id="1.20.200.10">
    <property type="entry name" value="Fumarase/aspartase (Central domain)"/>
    <property type="match status" value="1"/>
</dbReference>
<evidence type="ECO:0000313" key="2">
    <source>
        <dbReference type="EMBL" id="PKC50244.1"/>
    </source>
</evidence>
<dbReference type="GO" id="GO:0003824">
    <property type="term" value="F:catalytic activity"/>
    <property type="evidence" value="ECO:0007669"/>
    <property type="project" value="InterPro"/>
</dbReference>
<reference evidence="2 3" key="1">
    <citation type="submission" date="2017-10" db="EMBL/GenBank/DDBJ databases">
        <title>Extensive intraspecific genome diversity in a model arbuscular mycorrhizal fungus.</title>
        <authorList>
            <person name="Chen E.C.H."/>
            <person name="Morin E."/>
            <person name="Baudet D."/>
            <person name="Noel J."/>
            <person name="Ndikumana S."/>
            <person name="Charron P."/>
            <person name="St-Onge C."/>
            <person name="Giorgi J."/>
            <person name="Grigoriev I.V."/>
            <person name="Roux C."/>
            <person name="Martin F.M."/>
            <person name="Corradi N."/>
        </authorList>
    </citation>
    <scope>NUCLEOTIDE SEQUENCE [LARGE SCALE GENOMIC DNA]</scope>
    <source>
        <strain evidence="2 3">A1</strain>
    </source>
</reference>
<dbReference type="InterPro" id="IPR029419">
    <property type="entry name" value="Arg_succ_lyase_C"/>
</dbReference>
<dbReference type="EMBL" id="LLXH01010604">
    <property type="protein sequence ID" value="PKC50244.1"/>
    <property type="molecule type" value="Genomic_DNA"/>
</dbReference>